<comment type="subcellular location">
    <subcellularLocation>
        <location evidence="1">Secreted</location>
    </subcellularLocation>
</comment>
<dbReference type="EMBL" id="WJQU01000002">
    <property type="protein sequence ID" value="KAJ6644420.1"/>
    <property type="molecule type" value="Genomic_DNA"/>
</dbReference>
<dbReference type="InterPro" id="IPR014044">
    <property type="entry name" value="CAP_dom"/>
</dbReference>
<feature type="domain" description="SCP" evidence="4">
    <location>
        <begin position="23"/>
        <end position="161"/>
    </location>
</feature>
<accession>A0A9Q0N6M3</accession>
<protein>
    <submittedName>
        <fullName evidence="5">Cell wall protein PRY3</fullName>
    </submittedName>
</protein>
<dbReference type="GO" id="GO:0005576">
    <property type="term" value="C:extracellular region"/>
    <property type="evidence" value="ECO:0007669"/>
    <property type="project" value="UniProtKB-SubCell"/>
</dbReference>
<sequence>MNKLIGLLALICVLSAILHTCQAQQGYMVRALNLHNQYRRRHHAPALRMDNQLNSMAVNCANYYIRRGRNDHSCPFKGSAGENLSGGSGLRDKDQFAVTTTNMWYDEVKVYNYNRPGFSLQTGHFTQVVWKSSRNFGFGCAYGNGKTVCAGLYSPPGNYPGQFRENVLRP</sequence>
<evidence type="ECO:0000259" key="4">
    <source>
        <dbReference type="SMART" id="SM00198"/>
    </source>
</evidence>
<dbReference type="Pfam" id="PF00188">
    <property type="entry name" value="CAP"/>
    <property type="match status" value="1"/>
</dbReference>
<dbReference type="PROSITE" id="PS01009">
    <property type="entry name" value="CRISP_1"/>
    <property type="match status" value="1"/>
</dbReference>
<dbReference type="SMART" id="SM00198">
    <property type="entry name" value="SCP"/>
    <property type="match status" value="1"/>
</dbReference>
<evidence type="ECO:0000313" key="5">
    <source>
        <dbReference type="EMBL" id="KAJ6644420.1"/>
    </source>
</evidence>
<proteinExistence type="predicted"/>
<dbReference type="CDD" id="cd05382">
    <property type="entry name" value="CAP_GAPR1-like"/>
    <property type="match status" value="1"/>
</dbReference>
<organism evidence="5 6">
    <name type="scientific">Pseudolycoriella hygida</name>
    <dbReference type="NCBI Taxonomy" id="35572"/>
    <lineage>
        <taxon>Eukaryota</taxon>
        <taxon>Metazoa</taxon>
        <taxon>Ecdysozoa</taxon>
        <taxon>Arthropoda</taxon>
        <taxon>Hexapoda</taxon>
        <taxon>Insecta</taxon>
        <taxon>Pterygota</taxon>
        <taxon>Neoptera</taxon>
        <taxon>Endopterygota</taxon>
        <taxon>Diptera</taxon>
        <taxon>Nematocera</taxon>
        <taxon>Sciaroidea</taxon>
        <taxon>Sciaridae</taxon>
        <taxon>Pseudolycoriella</taxon>
    </lineage>
</organism>
<dbReference type="Gene3D" id="3.40.33.10">
    <property type="entry name" value="CAP"/>
    <property type="match status" value="1"/>
</dbReference>
<evidence type="ECO:0000256" key="2">
    <source>
        <dbReference type="ARBA" id="ARBA00022525"/>
    </source>
</evidence>
<dbReference type="Proteomes" id="UP001151699">
    <property type="component" value="Chromosome B"/>
</dbReference>
<dbReference type="InterPro" id="IPR034113">
    <property type="entry name" value="SCP_GAPR1-like"/>
</dbReference>
<keyword evidence="6" id="KW-1185">Reference proteome</keyword>
<dbReference type="InterPro" id="IPR001283">
    <property type="entry name" value="CRISP-related"/>
</dbReference>
<feature type="chain" id="PRO_5040437034" evidence="3">
    <location>
        <begin position="24"/>
        <end position="170"/>
    </location>
</feature>
<comment type="caution">
    <text evidence="5">The sequence shown here is derived from an EMBL/GenBank/DDBJ whole genome shotgun (WGS) entry which is preliminary data.</text>
</comment>
<evidence type="ECO:0000313" key="6">
    <source>
        <dbReference type="Proteomes" id="UP001151699"/>
    </source>
</evidence>
<dbReference type="AlphaFoldDB" id="A0A9Q0N6M3"/>
<dbReference type="OrthoDB" id="337038at2759"/>
<dbReference type="SUPFAM" id="SSF55797">
    <property type="entry name" value="PR-1-like"/>
    <property type="match status" value="1"/>
</dbReference>
<dbReference type="InterPro" id="IPR018244">
    <property type="entry name" value="Allrgn_V5/Tpx1_CS"/>
</dbReference>
<evidence type="ECO:0000256" key="3">
    <source>
        <dbReference type="SAM" id="SignalP"/>
    </source>
</evidence>
<keyword evidence="3" id="KW-0732">Signal</keyword>
<dbReference type="PRINTS" id="PR00837">
    <property type="entry name" value="V5TPXLIKE"/>
</dbReference>
<evidence type="ECO:0000256" key="1">
    <source>
        <dbReference type="ARBA" id="ARBA00004613"/>
    </source>
</evidence>
<dbReference type="InterPro" id="IPR035940">
    <property type="entry name" value="CAP_sf"/>
</dbReference>
<name>A0A9Q0N6M3_9DIPT</name>
<gene>
    <name evidence="5" type="primary">PRY3_1</name>
    <name evidence="5" type="ORF">Bhyg_09389</name>
</gene>
<dbReference type="PANTHER" id="PTHR10334">
    <property type="entry name" value="CYSTEINE-RICH SECRETORY PROTEIN-RELATED"/>
    <property type="match status" value="1"/>
</dbReference>
<reference evidence="5" key="1">
    <citation type="submission" date="2022-07" db="EMBL/GenBank/DDBJ databases">
        <authorList>
            <person name="Trinca V."/>
            <person name="Uliana J.V.C."/>
            <person name="Torres T.T."/>
            <person name="Ward R.J."/>
            <person name="Monesi N."/>
        </authorList>
    </citation>
    <scope>NUCLEOTIDE SEQUENCE</scope>
    <source>
        <strain evidence="5">HSMRA1968</strain>
        <tissue evidence="5">Whole embryos</tissue>
    </source>
</reference>
<feature type="signal peptide" evidence="3">
    <location>
        <begin position="1"/>
        <end position="23"/>
    </location>
</feature>
<keyword evidence="2" id="KW-0964">Secreted</keyword>